<dbReference type="PANTHER" id="PTHR36891">
    <property type="entry name" value="OS01G0127400 PROTEIN"/>
    <property type="match status" value="1"/>
</dbReference>
<evidence type="ECO:0000313" key="1">
    <source>
        <dbReference type="EMBL" id="HIS74894.1"/>
    </source>
</evidence>
<protein>
    <submittedName>
        <fullName evidence="1">DUF3326 domain-containing protein</fullName>
    </submittedName>
</protein>
<evidence type="ECO:0000313" key="2">
    <source>
        <dbReference type="Proteomes" id="UP000886865"/>
    </source>
</evidence>
<sequence length="318" mass="34257">MKYIAFSLPTGIGAQIGGFAGDIGHIVREFSRYFKVVVNPNAVNGGILSAINPNMLYVEGYVFDEFLCANLKLKEVNDQNKIGVLFDIAIPQSVISVHINTINALRVVQGLNILEPQYTKMPVGVEFSINNNISSGTISNPDTLLEGANKLVDMGAQALALVCYFGEDADDENYSNGTGIDPIGGVEAIISHLISKELMVPSAHSPAFCDIEISKKLENPKVASECISSTYLPCVLQGLQYSPLISKTDGIDVCEIEYLVVPNGALGSKAVLGALEKNIKVCAVNNPSKLDVGCSKLKSNDILTFDTYEKCLEYIKKV</sequence>
<dbReference type="EMBL" id="DVJQ01000066">
    <property type="protein sequence ID" value="HIS74894.1"/>
    <property type="molecule type" value="Genomic_DNA"/>
</dbReference>
<dbReference type="InterPro" id="IPR021763">
    <property type="entry name" value="DUF3326"/>
</dbReference>
<accession>A0A9D1FJU7</accession>
<proteinExistence type="predicted"/>
<dbReference type="AlphaFoldDB" id="A0A9D1FJU7"/>
<reference evidence="1" key="2">
    <citation type="journal article" date="2021" name="PeerJ">
        <title>Extensive microbial diversity within the chicken gut microbiome revealed by metagenomics and culture.</title>
        <authorList>
            <person name="Gilroy R."/>
            <person name="Ravi A."/>
            <person name="Getino M."/>
            <person name="Pursley I."/>
            <person name="Horton D.L."/>
            <person name="Alikhan N.F."/>
            <person name="Baker D."/>
            <person name="Gharbi K."/>
            <person name="Hall N."/>
            <person name="Watson M."/>
            <person name="Adriaenssens E.M."/>
            <person name="Foster-Nyarko E."/>
            <person name="Jarju S."/>
            <person name="Secka A."/>
            <person name="Antonio M."/>
            <person name="Oren A."/>
            <person name="Chaudhuri R.R."/>
            <person name="La Ragione R."/>
            <person name="Hildebrand F."/>
            <person name="Pallen M.J."/>
        </authorList>
    </citation>
    <scope>NUCLEOTIDE SEQUENCE</scope>
    <source>
        <strain evidence="1">CHK152-2871</strain>
    </source>
</reference>
<name>A0A9D1FJU7_9BACT</name>
<dbReference type="Proteomes" id="UP000886865">
    <property type="component" value="Unassembled WGS sequence"/>
</dbReference>
<organism evidence="1 2">
    <name type="scientific">Candidatus Galligastranaerophilus intestinavium</name>
    <dbReference type="NCBI Taxonomy" id="2840836"/>
    <lineage>
        <taxon>Bacteria</taxon>
        <taxon>Candidatus Galligastranaerophilus</taxon>
    </lineage>
</organism>
<comment type="caution">
    <text evidence="1">The sequence shown here is derived from an EMBL/GenBank/DDBJ whole genome shotgun (WGS) entry which is preliminary data.</text>
</comment>
<dbReference type="PANTHER" id="PTHR36891:SF1">
    <property type="entry name" value="OS01G0127400 PROTEIN"/>
    <property type="match status" value="1"/>
</dbReference>
<dbReference type="Pfam" id="PF11805">
    <property type="entry name" value="DUF3326"/>
    <property type="match status" value="1"/>
</dbReference>
<reference evidence="1" key="1">
    <citation type="submission" date="2020-10" db="EMBL/GenBank/DDBJ databases">
        <authorList>
            <person name="Gilroy R."/>
        </authorList>
    </citation>
    <scope>NUCLEOTIDE SEQUENCE</scope>
    <source>
        <strain evidence="1">CHK152-2871</strain>
    </source>
</reference>
<gene>
    <name evidence="1" type="ORF">IAA86_07730</name>
</gene>